<proteinExistence type="predicted"/>
<feature type="region of interest" description="Disordered" evidence="1">
    <location>
        <begin position="172"/>
        <end position="204"/>
    </location>
</feature>
<gene>
    <name evidence="2" type="ORF">HYPSUDRAFT_212134</name>
</gene>
<dbReference type="Proteomes" id="UP000054270">
    <property type="component" value="Unassembled WGS sequence"/>
</dbReference>
<dbReference type="AlphaFoldDB" id="A0A0D2LKD8"/>
<protein>
    <submittedName>
        <fullName evidence="2">Uncharacterized protein</fullName>
    </submittedName>
</protein>
<dbReference type="OrthoDB" id="3031551at2759"/>
<sequence length="204" mass="23713">MNPSEAFLFPSSYYQDIAFFCSNYMTRIFSRGLIIFMFDENDGWQGKLRSFIESILFKSHSDDSVAIGAMVLLEAFRNGPHPRPAYPHPDYLEYFLGAYISAHHYLSRRPMRHGFWKDVVDDLYTECELQRIEKTFASRLGGRVHIGQSGYLDMKKLMYGFVRTHMDLRSGGSYVRNRSSEPRDLPPWRMSNVGRRGTLTHTTS</sequence>
<evidence type="ECO:0000256" key="1">
    <source>
        <dbReference type="SAM" id="MobiDB-lite"/>
    </source>
</evidence>
<keyword evidence="3" id="KW-1185">Reference proteome</keyword>
<organism evidence="2 3">
    <name type="scientific">Hypholoma sublateritium (strain FD-334 SS-4)</name>
    <dbReference type="NCBI Taxonomy" id="945553"/>
    <lineage>
        <taxon>Eukaryota</taxon>
        <taxon>Fungi</taxon>
        <taxon>Dikarya</taxon>
        <taxon>Basidiomycota</taxon>
        <taxon>Agaricomycotina</taxon>
        <taxon>Agaricomycetes</taxon>
        <taxon>Agaricomycetidae</taxon>
        <taxon>Agaricales</taxon>
        <taxon>Agaricineae</taxon>
        <taxon>Strophariaceae</taxon>
        <taxon>Hypholoma</taxon>
    </lineage>
</organism>
<dbReference type="EMBL" id="KN817522">
    <property type="protein sequence ID" value="KJA28162.1"/>
    <property type="molecule type" value="Genomic_DNA"/>
</dbReference>
<accession>A0A0D2LKD8</accession>
<evidence type="ECO:0000313" key="3">
    <source>
        <dbReference type="Proteomes" id="UP000054270"/>
    </source>
</evidence>
<reference evidence="3" key="1">
    <citation type="submission" date="2014-04" db="EMBL/GenBank/DDBJ databases">
        <title>Evolutionary Origins and Diversification of the Mycorrhizal Mutualists.</title>
        <authorList>
            <consortium name="DOE Joint Genome Institute"/>
            <consortium name="Mycorrhizal Genomics Consortium"/>
            <person name="Kohler A."/>
            <person name="Kuo A."/>
            <person name="Nagy L.G."/>
            <person name="Floudas D."/>
            <person name="Copeland A."/>
            <person name="Barry K.W."/>
            <person name="Cichocki N."/>
            <person name="Veneault-Fourrey C."/>
            <person name="LaButti K."/>
            <person name="Lindquist E.A."/>
            <person name="Lipzen A."/>
            <person name="Lundell T."/>
            <person name="Morin E."/>
            <person name="Murat C."/>
            <person name="Riley R."/>
            <person name="Ohm R."/>
            <person name="Sun H."/>
            <person name="Tunlid A."/>
            <person name="Henrissat B."/>
            <person name="Grigoriev I.V."/>
            <person name="Hibbett D.S."/>
            <person name="Martin F."/>
        </authorList>
    </citation>
    <scope>NUCLEOTIDE SEQUENCE [LARGE SCALE GENOMIC DNA]</scope>
    <source>
        <strain evidence="3">FD-334 SS-4</strain>
    </source>
</reference>
<evidence type="ECO:0000313" key="2">
    <source>
        <dbReference type="EMBL" id="KJA28162.1"/>
    </source>
</evidence>
<name>A0A0D2LKD8_HYPSF</name>